<name>A0ABV6YZS1_UNCC1</name>
<evidence type="ECO:0000313" key="1">
    <source>
        <dbReference type="EMBL" id="MFC1851684.1"/>
    </source>
</evidence>
<accession>A0ABV6YZS1</accession>
<dbReference type="Proteomes" id="UP001594351">
    <property type="component" value="Unassembled WGS sequence"/>
</dbReference>
<organism evidence="1 2">
    <name type="scientific">candidate division CSSED10-310 bacterium</name>
    <dbReference type="NCBI Taxonomy" id="2855610"/>
    <lineage>
        <taxon>Bacteria</taxon>
        <taxon>Bacteria division CSSED10-310</taxon>
    </lineage>
</organism>
<proteinExistence type="predicted"/>
<sequence length="61" mass="7120">MSETDVSSVKKILATFCHHCPLCNYGRRNPESIIGKLLHHKYHADNCPFWKAEKEVYEESQ</sequence>
<protein>
    <submittedName>
        <fullName evidence="1">Uncharacterized protein</fullName>
    </submittedName>
</protein>
<gene>
    <name evidence="1" type="ORF">ACFL27_15955</name>
</gene>
<comment type="caution">
    <text evidence="1">The sequence shown here is derived from an EMBL/GenBank/DDBJ whole genome shotgun (WGS) entry which is preliminary data.</text>
</comment>
<evidence type="ECO:0000313" key="2">
    <source>
        <dbReference type="Proteomes" id="UP001594351"/>
    </source>
</evidence>
<reference evidence="1 2" key="1">
    <citation type="submission" date="2024-09" db="EMBL/GenBank/DDBJ databases">
        <title>Laminarin stimulates single cell rates of sulfate reduction while oxygen inhibits transcriptomic activity in coastal marine sediment.</title>
        <authorList>
            <person name="Lindsay M."/>
            <person name="Orcutt B."/>
            <person name="Emerson D."/>
            <person name="Stepanauskas R."/>
            <person name="D'Angelo T."/>
        </authorList>
    </citation>
    <scope>NUCLEOTIDE SEQUENCE [LARGE SCALE GENOMIC DNA]</scope>
    <source>
        <strain evidence="1">SAG AM-311-K15</strain>
    </source>
</reference>
<dbReference type="EMBL" id="JBHPBY010000215">
    <property type="protein sequence ID" value="MFC1851684.1"/>
    <property type="molecule type" value="Genomic_DNA"/>
</dbReference>
<keyword evidence="2" id="KW-1185">Reference proteome</keyword>